<evidence type="ECO:0000313" key="1">
    <source>
        <dbReference type="EMBL" id="RWX31013.1"/>
    </source>
</evidence>
<comment type="caution">
    <text evidence="1">The sequence shown here is derived from an EMBL/GenBank/DDBJ whole genome shotgun (WGS) entry which is preliminary data.</text>
</comment>
<proteinExistence type="predicted"/>
<evidence type="ECO:0000313" key="2">
    <source>
        <dbReference type="Proteomes" id="UP000283817"/>
    </source>
</evidence>
<dbReference type="AlphaFoldDB" id="A0A444I1M0"/>
<accession>A0A444I1M0</accession>
<sequence>MSSWRKTASTPTCTASRPASDCLFHLRSIKKPGIAGLFFIHLGLLHNSLNRNRFKGKIMQQSKVLQRPLRVFSDARRCSLSRSRPCAFRRGRPSCARQAGRRVRAPGRH</sequence>
<dbReference type="EMBL" id="SBHX01000034">
    <property type="protein sequence ID" value="RWX31013.1"/>
    <property type="molecule type" value="Genomic_DNA"/>
</dbReference>
<dbReference type="Proteomes" id="UP000283817">
    <property type="component" value="Unassembled WGS sequence"/>
</dbReference>
<organism evidence="1 2">
    <name type="scientific">Rhizobium leguminosarum</name>
    <dbReference type="NCBI Taxonomy" id="384"/>
    <lineage>
        <taxon>Bacteria</taxon>
        <taxon>Pseudomonadati</taxon>
        <taxon>Pseudomonadota</taxon>
        <taxon>Alphaproteobacteria</taxon>
        <taxon>Hyphomicrobiales</taxon>
        <taxon>Rhizobiaceae</taxon>
        <taxon>Rhizobium/Agrobacterium group</taxon>
        <taxon>Rhizobium</taxon>
    </lineage>
</organism>
<gene>
    <name evidence="1" type="ORF">EHI47_13890</name>
</gene>
<name>A0A444I1M0_RHILE</name>
<protein>
    <submittedName>
        <fullName evidence="1">Uncharacterized protein</fullName>
    </submittedName>
</protein>
<reference evidence="1 2" key="1">
    <citation type="submission" date="2019-01" db="EMBL/GenBank/DDBJ databases">
        <title>RHIZO-ID as a novel technology for direct rhizobia identification.</title>
        <authorList>
            <person name="De Meyer S.E."/>
        </authorList>
    </citation>
    <scope>NUCLEOTIDE SEQUENCE [LARGE SCALE GENOMIC DNA]</scope>
    <source>
        <strain evidence="1 2">WSM448</strain>
    </source>
</reference>